<sequence>MTDSFFKIEDFQDQNWTNPGEFLLKHKDHFSSLNDFASALISYGEVLKARLTTIIHDDYTEFVTVAKQLIQLGDSMTELIKSFSNAQNAVEHATKNLQQASQPVKAQTEKLHKIRIEEAVCKLALDIVISLENIKSKLTTDTHPAIFLDSAIGLAITKAKLAGINQPALSIRIEASYNKIFKDFTNKLSSAFIDSVKSRDISSLSIILHATILSDQFQLIYKSFSDMFVIQEVQKLNISKKTKSISILNSLIDTIMDQNGYIHFIYENSLPIFDFILNSVWPSLSDWIIRNVEIPLSDAKAVHTSYILLIKLINEIEKLCRSKISVNKIHNSIYDIQLYDKLKLKIYPQLVSTELNPQVEQIIQANPNLIDGEFKVSTSSQLFDIIKLIFSEEYFILNEIGDFLILMMKICLVYKEFCQNSVKFKSHLAFDIRTFIRKLKSVTPIECDEPLKLVSNSLLETSEKLENDVLAVIVNETLPKLDFISTITIKPESEMPKTHSSLAASVFTNYNKWIDTEKSPLNSPEFASKVFNAVMDRFKSKATTRIQDVRAQTIAIAKFNRSSTIDPEIIEGKLKKQLLLDLECIATRAAKYDFPAKENDIYKEITSILTQVNTSEPETK</sequence>
<evidence type="ECO:0000256" key="1">
    <source>
        <dbReference type="ARBA" id="ARBA00004395"/>
    </source>
</evidence>
<evidence type="ECO:0000256" key="8">
    <source>
        <dbReference type="ARBA" id="ARBA00031344"/>
    </source>
</evidence>
<comment type="subcellular location">
    <subcellularLocation>
        <location evidence="1">Golgi apparatus membrane</location>
        <topology evidence="1">Peripheral membrane protein</topology>
    </subcellularLocation>
</comment>
<dbReference type="GO" id="GO:0015031">
    <property type="term" value="P:protein transport"/>
    <property type="evidence" value="ECO:0007669"/>
    <property type="project" value="UniProtKB-KW"/>
</dbReference>
<evidence type="ECO:0000256" key="6">
    <source>
        <dbReference type="ARBA" id="ARBA00023034"/>
    </source>
</evidence>
<evidence type="ECO:0000256" key="2">
    <source>
        <dbReference type="ARBA" id="ARBA00007603"/>
    </source>
</evidence>
<evidence type="ECO:0000313" key="10">
    <source>
        <dbReference type="EMBL" id="EAY16589.1"/>
    </source>
</evidence>
<dbReference type="AlphaFoldDB" id="A2DSK9"/>
<gene>
    <name evidence="10" type="ORF">TVAG_434260</name>
</gene>
<evidence type="ECO:0000256" key="4">
    <source>
        <dbReference type="ARBA" id="ARBA00022448"/>
    </source>
</evidence>
<protein>
    <recommendedName>
        <fullName evidence="3">Conserved oligomeric Golgi complex subunit 2</fullName>
    </recommendedName>
    <alternativeName>
        <fullName evidence="8">Component of oligomeric Golgi complex 2</fullName>
    </alternativeName>
</protein>
<dbReference type="SMR" id="A2DSK9"/>
<comment type="similarity">
    <text evidence="2">Belongs to the COG2 family.</text>
</comment>
<proteinExistence type="inferred from homology"/>
<name>A2DSK9_TRIV3</name>
<dbReference type="InterPro" id="IPR009316">
    <property type="entry name" value="COG2"/>
</dbReference>
<keyword evidence="5" id="KW-0653">Protein transport</keyword>
<dbReference type="GO" id="GO:0000139">
    <property type="term" value="C:Golgi membrane"/>
    <property type="evidence" value="ECO:0007669"/>
    <property type="project" value="UniProtKB-SubCell"/>
</dbReference>
<dbReference type="GO" id="GO:0006891">
    <property type="term" value="P:intra-Golgi vesicle-mediated transport"/>
    <property type="evidence" value="ECO:0000318"/>
    <property type="project" value="GO_Central"/>
</dbReference>
<dbReference type="PANTHER" id="PTHR12961:SF0">
    <property type="entry name" value="CONSERVED OLIGOMERIC GOLGI COMPLEX SUBUNIT 2"/>
    <property type="match status" value="1"/>
</dbReference>
<keyword evidence="4" id="KW-0813">Transport</keyword>
<dbReference type="Pfam" id="PF06148">
    <property type="entry name" value="COG2_N"/>
    <property type="match status" value="1"/>
</dbReference>
<evidence type="ECO:0000313" key="11">
    <source>
        <dbReference type="Proteomes" id="UP000001542"/>
    </source>
</evidence>
<dbReference type="EMBL" id="DS113240">
    <property type="protein sequence ID" value="EAY16589.1"/>
    <property type="molecule type" value="Genomic_DNA"/>
</dbReference>
<evidence type="ECO:0000259" key="9">
    <source>
        <dbReference type="Pfam" id="PF06148"/>
    </source>
</evidence>
<dbReference type="GO" id="GO:0017119">
    <property type="term" value="C:Golgi transport complex"/>
    <property type="evidence" value="ECO:0000318"/>
    <property type="project" value="GO_Central"/>
</dbReference>
<dbReference type="PANTHER" id="PTHR12961">
    <property type="entry name" value="CONSERVED OLIGOMERIC GOLGI COMPLEX COMPONENT 2"/>
    <property type="match status" value="1"/>
</dbReference>
<reference evidence="10" key="2">
    <citation type="journal article" date="2007" name="Science">
        <title>Draft genome sequence of the sexually transmitted pathogen Trichomonas vaginalis.</title>
        <authorList>
            <person name="Carlton J.M."/>
            <person name="Hirt R.P."/>
            <person name="Silva J.C."/>
            <person name="Delcher A.L."/>
            <person name="Schatz M."/>
            <person name="Zhao Q."/>
            <person name="Wortman J.R."/>
            <person name="Bidwell S.L."/>
            <person name="Alsmark U.C.M."/>
            <person name="Besteiro S."/>
            <person name="Sicheritz-Ponten T."/>
            <person name="Noel C.J."/>
            <person name="Dacks J.B."/>
            <person name="Foster P.G."/>
            <person name="Simillion C."/>
            <person name="Van de Peer Y."/>
            <person name="Miranda-Saavedra D."/>
            <person name="Barton G.J."/>
            <person name="Westrop G.D."/>
            <person name="Mueller S."/>
            <person name="Dessi D."/>
            <person name="Fiori P.L."/>
            <person name="Ren Q."/>
            <person name="Paulsen I."/>
            <person name="Zhang H."/>
            <person name="Bastida-Corcuera F.D."/>
            <person name="Simoes-Barbosa A."/>
            <person name="Brown M.T."/>
            <person name="Hayes R.D."/>
            <person name="Mukherjee M."/>
            <person name="Okumura C.Y."/>
            <person name="Schneider R."/>
            <person name="Smith A.J."/>
            <person name="Vanacova S."/>
            <person name="Villalvazo M."/>
            <person name="Haas B.J."/>
            <person name="Pertea M."/>
            <person name="Feldblyum T.V."/>
            <person name="Utterback T.R."/>
            <person name="Shu C.L."/>
            <person name="Osoegawa K."/>
            <person name="de Jong P.J."/>
            <person name="Hrdy I."/>
            <person name="Horvathova L."/>
            <person name="Zubacova Z."/>
            <person name="Dolezal P."/>
            <person name="Malik S.B."/>
            <person name="Logsdon J.M. Jr."/>
            <person name="Henze K."/>
            <person name="Gupta A."/>
            <person name="Wang C.C."/>
            <person name="Dunne R.L."/>
            <person name="Upcroft J.A."/>
            <person name="Upcroft P."/>
            <person name="White O."/>
            <person name="Salzberg S.L."/>
            <person name="Tang P."/>
            <person name="Chiu C.-H."/>
            <person name="Lee Y.-S."/>
            <person name="Embley T.M."/>
            <person name="Coombs G.H."/>
            <person name="Mottram J.C."/>
            <person name="Tachezy J."/>
            <person name="Fraser-Liggett C.M."/>
            <person name="Johnson P.J."/>
        </authorList>
    </citation>
    <scope>NUCLEOTIDE SEQUENCE [LARGE SCALE GENOMIC DNA]</scope>
    <source>
        <strain evidence="10">G3</strain>
    </source>
</reference>
<dbReference type="InParanoid" id="A2DSK9"/>
<dbReference type="Proteomes" id="UP000001542">
    <property type="component" value="Unassembled WGS sequence"/>
</dbReference>
<dbReference type="InterPro" id="IPR024602">
    <property type="entry name" value="COG_su2_N"/>
</dbReference>
<reference evidence="10" key="1">
    <citation type="submission" date="2006-10" db="EMBL/GenBank/DDBJ databases">
        <authorList>
            <person name="Amadeo P."/>
            <person name="Zhao Q."/>
            <person name="Wortman J."/>
            <person name="Fraser-Liggett C."/>
            <person name="Carlton J."/>
        </authorList>
    </citation>
    <scope>NUCLEOTIDE SEQUENCE</scope>
    <source>
        <strain evidence="10">G3</strain>
    </source>
</reference>
<evidence type="ECO:0000256" key="7">
    <source>
        <dbReference type="ARBA" id="ARBA00023136"/>
    </source>
</evidence>
<dbReference type="RefSeq" id="XP_001328812.1">
    <property type="nucleotide sequence ID" value="XM_001328777.1"/>
</dbReference>
<dbReference type="VEuPathDB" id="TrichDB:TVAG_434260"/>
<dbReference type="STRING" id="5722.A2DSK9"/>
<organism evidence="10 11">
    <name type="scientific">Trichomonas vaginalis (strain ATCC PRA-98 / G3)</name>
    <dbReference type="NCBI Taxonomy" id="412133"/>
    <lineage>
        <taxon>Eukaryota</taxon>
        <taxon>Metamonada</taxon>
        <taxon>Parabasalia</taxon>
        <taxon>Trichomonadida</taxon>
        <taxon>Trichomonadidae</taxon>
        <taxon>Trichomonas</taxon>
    </lineage>
</organism>
<dbReference type="VEuPathDB" id="TrichDB:TVAGG3_0376310"/>
<dbReference type="KEGG" id="tva:4774600"/>
<keyword evidence="7" id="KW-0472">Membrane</keyword>
<keyword evidence="6" id="KW-0333">Golgi apparatus</keyword>
<evidence type="ECO:0000256" key="5">
    <source>
        <dbReference type="ARBA" id="ARBA00022927"/>
    </source>
</evidence>
<feature type="domain" description="Conserved oligomeric Golgi complex subunit 2 N-terminal" evidence="9">
    <location>
        <begin position="6"/>
        <end position="78"/>
    </location>
</feature>
<keyword evidence="11" id="KW-1185">Reference proteome</keyword>
<dbReference type="OrthoDB" id="332281at2759"/>
<evidence type="ECO:0000256" key="3">
    <source>
        <dbReference type="ARBA" id="ARBA00020977"/>
    </source>
</evidence>
<dbReference type="GO" id="GO:0007030">
    <property type="term" value="P:Golgi organization"/>
    <property type="evidence" value="ECO:0000318"/>
    <property type="project" value="GO_Central"/>
</dbReference>
<accession>A2DSK9</accession>